<keyword evidence="2" id="KW-0675">Receptor</keyword>
<keyword evidence="2" id="KW-0812">Transmembrane</keyword>
<dbReference type="PANTHER" id="PTHR24416:SF611">
    <property type="entry name" value="TYROSINE-PROTEIN KINASE TRANSMEMBRANE RECEPTOR ROR"/>
    <property type="match status" value="1"/>
</dbReference>
<dbReference type="Gene3D" id="1.10.510.10">
    <property type="entry name" value="Transferase(Phosphotransferase) domain 1"/>
    <property type="match status" value="1"/>
</dbReference>
<dbReference type="InterPro" id="IPR050122">
    <property type="entry name" value="RTK"/>
</dbReference>
<dbReference type="InterPro" id="IPR011009">
    <property type="entry name" value="Kinase-like_dom_sf"/>
</dbReference>
<protein>
    <submittedName>
        <fullName evidence="2">Tyrosine-protein kinase transmembrane receptor Ror</fullName>
    </submittedName>
</protein>
<dbReference type="GO" id="GO:0043235">
    <property type="term" value="C:receptor complex"/>
    <property type="evidence" value="ECO:0007669"/>
    <property type="project" value="TreeGrafter"/>
</dbReference>
<dbReference type="GO" id="GO:0004714">
    <property type="term" value="F:transmembrane receptor protein tyrosine kinase activity"/>
    <property type="evidence" value="ECO:0007669"/>
    <property type="project" value="TreeGrafter"/>
</dbReference>
<dbReference type="InterPro" id="IPR000719">
    <property type="entry name" value="Prot_kinase_dom"/>
</dbReference>
<dbReference type="AlphaFoldDB" id="A0A2S2PQK1"/>
<dbReference type="GO" id="GO:0017147">
    <property type="term" value="F:Wnt-protein binding"/>
    <property type="evidence" value="ECO:0007669"/>
    <property type="project" value="TreeGrafter"/>
</dbReference>
<dbReference type="SMART" id="SM00219">
    <property type="entry name" value="TyrKc"/>
    <property type="match status" value="1"/>
</dbReference>
<dbReference type="EMBL" id="GGMR01019066">
    <property type="protein sequence ID" value="MBY31685.1"/>
    <property type="molecule type" value="Transcribed_RNA"/>
</dbReference>
<dbReference type="Pfam" id="PF07714">
    <property type="entry name" value="PK_Tyr_Ser-Thr"/>
    <property type="match status" value="1"/>
</dbReference>
<keyword evidence="2" id="KW-0808">Transferase</keyword>
<feature type="domain" description="Protein kinase" evidence="1">
    <location>
        <begin position="1"/>
        <end position="109"/>
    </location>
</feature>
<sequence length="144" mass="16842">MNLVITDKMRVQSKSLLPVRWMPPESILYGKFTTESDVWSFGVVLWEVYSYGLQPYYGYSNQEVIEMIRSRQLLPCPQECPSRMYSLMMECWHEAPVRRPNFTEIHSRLRQWAAMSVSTAPTMTYSMVRPGSQSDRTGVARVQY</sequence>
<organism evidence="2">
    <name type="scientific">Schizaphis graminum</name>
    <name type="common">Green bug aphid</name>
    <dbReference type="NCBI Taxonomy" id="13262"/>
    <lineage>
        <taxon>Eukaryota</taxon>
        <taxon>Metazoa</taxon>
        <taxon>Ecdysozoa</taxon>
        <taxon>Arthropoda</taxon>
        <taxon>Hexapoda</taxon>
        <taxon>Insecta</taxon>
        <taxon>Pterygota</taxon>
        <taxon>Neoptera</taxon>
        <taxon>Paraneoptera</taxon>
        <taxon>Hemiptera</taxon>
        <taxon>Sternorrhyncha</taxon>
        <taxon>Aphidomorpha</taxon>
        <taxon>Aphidoidea</taxon>
        <taxon>Aphididae</taxon>
        <taxon>Aphidini</taxon>
        <taxon>Schizaphis</taxon>
    </lineage>
</organism>
<accession>A0A2S2PQK1</accession>
<keyword evidence="2" id="KW-0418">Kinase</keyword>
<dbReference type="PANTHER" id="PTHR24416">
    <property type="entry name" value="TYROSINE-PROTEIN KINASE RECEPTOR"/>
    <property type="match status" value="1"/>
</dbReference>
<dbReference type="PROSITE" id="PS50011">
    <property type="entry name" value="PROTEIN_KINASE_DOM"/>
    <property type="match status" value="1"/>
</dbReference>
<name>A0A2S2PQK1_SCHGA</name>
<dbReference type="PRINTS" id="PR00109">
    <property type="entry name" value="TYRKINASE"/>
</dbReference>
<evidence type="ECO:0000313" key="2">
    <source>
        <dbReference type="EMBL" id="MBY31685.1"/>
    </source>
</evidence>
<reference evidence="2" key="1">
    <citation type="submission" date="2018-04" db="EMBL/GenBank/DDBJ databases">
        <title>Transcriptome of Schizaphis graminum biotype I.</title>
        <authorList>
            <person name="Scully E.D."/>
            <person name="Geib S.M."/>
            <person name="Palmer N.A."/>
            <person name="Koch K."/>
            <person name="Bradshaw J."/>
            <person name="Heng-Moss T."/>
            <person name="Sarath G."/>
        </authorList>
    </citation>
    <scope>NUCLEOTIDE SEQUENCE</scope>
</reference>
<dbReference type="SUPFAM" id="SSF56112">
    <property type="entry name" value="Protein kinase-like (PK-like)"/>
    <property type="match status" value="1"/>
</dbReference>
<dbReference type="FunFam" id="1.10.510.10:FF:000986">
    <property type="entry name" value="Protein tyrosine kinase 2aa"/>
    <property type="match status" value="1"/>
</dbReference>
<dbReference type="GO" id="GO:0005524">
    <property type="term" value="F:ATP binding"/>
    <property type="evidence" value="ECO:0007669"/>
    <property type="project" value="InterPro"/>
</dbReference>
<proteinExistence type="predicted"/>
<evidence type="ECO:0000259" key="1">
    <source>
        <dbReference type="PROSITE" id="PS50011"/>
    </source>
</evidence>
<gene>
    <name evidence="2" type="primary">Ror_1</name>
    <name evidence="2" type="ORF">g.97917</name>
</gene>
<dbReference type="InterPro" id="IPR001245">
    <property type="entry name" value="Ser-Thr/Tyr_kinase_cat_dom"/>
</dbReference>
<dbReference type="GO" id="GO:0007169">
    <property type="term" value="P:cell surface receptor protein tyrosine kinase signaling pathway"/>
    <property type="evidence" value="ECO:0007669"/>
    <property type="project" value="TreeGrafter"/>
</dbReference>
<dbReference type="InterPro" id="IPR020635">
    <property type="entry name" value="Tyr_kinase_cat_dom"/>
</dbReference>
<dbReference type="GO" id="GO:0005886">
    <property type="term" value="C:plasma membrane"/>
    <property type="evidence" value="ECO:0007669"/>
    <property type="project" value="TreeGrafter"/>
</dbReference>
<keyword evidence="2" id="KW-0472">Membrane</keyword>